<dbReference type="SUPFAM" id="SSF51161">
    <property type="entry name" value="Trimeric LpxA-like enzymes"/>
    <property type="match status" value="1"/>
</dbReference>
<sequence>MCASWLPNSSHSKIAQKWRYLWASKIVCCCGKNVNFERFCSFTPGLSIGDNSGVGIGACINGPVTIGADVMMGQDVIIYTTRHKDDRTDIPMREQGMADVMPVVIGNDVWIGGRVIILPGVTIGDGCIIGAGAVVTKDVPSYSVAVGVPAKVVRNRK</sequence>
<organism evidence="3">
    <name type="scientific">Streptococcus suis</name>
    <dbReference type="NCBI Taxonomy" id="1307"/>
    <lineage>
        <taxon>Bacteria</taxon>
        <taxon>Bacillati</taxon>
        <taxon>Bacillota</taxon>
        <taxon>Bacilli</taxon>
        <taxon>Lactobacillales</taxon>
        <taxon>Streptococcaceae</taxon>
        <taxon>Streptococcus</taxon>
    </lineage>
</organism>
<evidence type="ECO:0000256" key="1">
    <source>
        <dbReference type="ARBA" id="ARBA00007274"/>
    </source>
</evidence>
<dbReference type="EMBL" id="KT163363">
    <property type="protein sequence ID" value="AOP03543.1"/>
    <property type="molecule type" value="Genomic_DNA"/>
</dbReference>
<dbReference type="PANTHER" id="PTHR23416">
    <property type="entry name" value="SIALIC ACID SYNTHASE-RELATED"/>
    <property type="match status" value="1"/>
</dbReference>
<accession>A0A1C9IGA1</accession>
<dbReference type="PANTHER" id="PTHR23416:SF23">
    <property type="entry name" value="ACETYLTRANSFERASE C18B11.09C-RELATED"/>
    <property type="match status" value="1"/>
</dbReference>
<dbReference type="AlphaFoldDB" id="A0A1C9IGA1"/>
<comment type="similarity">
    <text evidence="1">Belongs to the transferase hexapeptide repeat family.</text>
</comment>
<dbReference type="GO" id="GO:0008374">
    <property type="term" value="F:O-acyltransferase activity"/>
    <property type="evidence" value="ECO:0007669"/>
    <property type="project" value="TreeGrafter"/>
</dbReference>
<reference evidence="3" key="1">
    <citation type="journal article" date="2016" name="Appl. Environ. Microbiol.">
        <title>Novel capsular polysaccharide Loci and new diagnostic tools for high-throughput capsular gene typing in Streptococcus suis.</title>
        <authorList>
            <person name="Zheng H."/>
            <person name="Bai X."/>
            <person name="Xu J."/>
        </authorList>
    </citation>
    <scope>NUCLEOTIDE SEQUENCE</scope>
    <source>
        <strain evidence="3">YS108</strain>
    </source>
</reference>
<name>A0A1C9IGA1_STRSU</name>
<gene>
    <name evidence="3" type="primary">cpsP</name>
    <name evidence="3" type="ORF">YS108-orf15</name>
</gene>
<proteinExistence type="inferred from homology"/>
<dbReference type="InterPro" id="IPR001451">
    <property type="entry name" value="Hexapep"/>
</dbReference>
<dbReference type="Pfam" id="PF00132">
    <property type="entry name" value="Hexapep"/>
    <property type="match status" value="1"/>
</dbReference>
<dbReference type="InterPro" id="IPR011004">
    <property type="entry name" value="Trimer_LpxA-like_sf"/>
</dbReference>
<protein>
    <submittedName>
        <fullName evidence="3">Acetyltransferase</fullName>
    </submittedName>
</protein>
<keyword evidence="2 3" id="KW-0808">Transferase</keyword>
<dbReference type="Gene3D" id="2.160.10.10">
    <property type="entry name" value="Hexapeptide repeat proteins"/>
    <property type="match status" value="1"/>
</dbReference>
<dbReference type="GO" id="GO:0005829">
    <property type="term" value="C:cytosol"/>
    <property type="evidence" value="ECO:0007669"/>
    <property type="project" value="TreeGrafter"/>
</dbReference>
<evidence type="ECO:0000313" key="3">
    <source>
        <dbReference type="EMBL" id="AOP03543.1"/>
    </source>
</evidence>
<evidence type="ECO:0000256" key="2">
    <source>
        <dbReference type="ARBA" id="ARBA00022679"/>
    </source>
</evidence>
<dbReference type="InterPro" id="IPR051159">
    <property type="entry name" value="Hexapeptide_acetyltransf"/>
</dbReference>